<dbReference type="Gene3D" id="3.40.50.2000">
    <property type="entry name" value="Glycogen Phosphorylase B"/>
    <property type="match status" value="1"/>
</dbReference>
<comment type="caution">
    <text evidence="7">The sequence shown here is derived from an EMBL/GenBank/DDBJ whole genome shotgun (WGS) entry which is preliminary data.</text>
</comment>
<name>A0ABS4E1V8_9HYPH</name>
<feature type="domain" description="O-GlcNAc transferase C-terminal" evidence="6">
    <location>
        <begin position="187"/>
        <end position="343"/>
    </location>
</feature>
<dbReference type="Proteomes" id="UP000759443">
    <property type="component" value="Unassembled WGS sequence"/>
</dbReference>
<comment type="pathway">
    <text evidence="1">Protein modification; protein glycosylation.</text>
</comment>
<evidence type="ECO:0000313" key="7">
    <source>
        <dbReference type="EMBL" id="MBP1851920.1"/>
    </source>
</evidence>
<evidence type="ECO:0000256" key="4">
    <source>
        <dbReference type="ARBA" id="ARBA00022803"/>
    </source>
</evidence>
<dbReference type="Gene3D" id="3.40.50.11380">
    <property type="match status" value="1"/>
</dbReference>
<keyword evidence="4" id="KW-0802">TPR repeat</keyword>
<evidence type="ECO:0000256" key="5">
    <source>
        <dbReference type="SAM" id="MobiDB-lite"/>
    </source>
</evidence>
<gene>
    <name evidence="7" type="ORF">J2Z17_003372</name>
</gene>
<protein>
    <submittedName>
        <fullName evidence="7">O-linked N-acetylglucosamine transferase (SPINDLY family)</fullName>
    </submittedName>
</protein>
<feature type="domain" description="O-GlcNAc transferase C-terminal" evidence="6">
    <location>
        <begin position="350"/>
        <end position="538"/>
    </location>
</feature>
<dbReference type="RefSeq" id="WP_209946763.1">
    <property type="nucleotide sequence ID" value="NZ_JAGGJU010000009.1"/>
</dbReference>
<keyword evidence="3" id="KW-0677">Repeat</keyword>
<keyword evidence="2 7" id="KW-0808">Transferase</keyword>
<dbReference type="PANTHER" id="PTHR44998">
    <property type="match status" value="1"/>
</dbReference>
<organism evidence="7 8">
    <name type="scientific">Rhizobium halophytocola</name>
    <dbReference type="NCBI Taxonomy" id="735519"/>
    <lineage>
        <taxon>Bacteria</taxon>
        <taxon>Pseudomonadati</taxon>
        <taxon>Pseudomonadota</taxon>
        <taxon>Alphaproteobacteria</taxon>
        <taxon>Hyphomicrobiales</taxon>
        <taxon>Rhizobiaceae</taxon>
        <taxon>Rhizobium/Agrobacterium group</taxon>
        <taxon>Rhizobium</taxon>
    </lineage>
</organism>
<dbReference type="GO" id="GO:0016740">
    <property type="term" value="F:transferase activity"/>
    <property type="evidence" value="ECO:0007669"/>
    <property type="project" value="UniProtKB-KW"/>
</dbReference>
<dbReference type="PANTHER" id="PTHR44998:SF1">
    <property type="entry name" value="UDP-N-ACETYLGLUCOSAMINE--PEPTIDE N-ACETYLGLUCOSAMINYLTRANSFERASE 110 KDA SUBUNIT"/>
    <property type="match status" value="1"/>
</dbReference>
<evidence type="ECO:0000256" key="1">
    <source>
        <dbReference type="ARBA" id="ARBA00004922"/>
    </source>
</evidence>
<evidence type="ECO:0000259" key="6">
    <source>
        <dbReference type="Pfam" id="PF13844"/>
    </source>
</evidence>
<evidence type="ECO:0000256" key="3">
    <source>
        <dbReference type="ARBA" id="ARBA00022737"/>
    </source>
</evidence>
<dbReference type="InterPro" id="IPR029489">
    <property type="entry name" value="OGT/SEC/SPY_C"/>
</dbReference>
<reference evidence="7 8" key="1">
    <citation type="submission" date="2021-03" db="EMBL/GenBank/DDBJ databases">
        <title>Genomic Encyclopedia of Type Strains, Phase IV (KMG-IV): sequencing the most valuable type-strain genomes for metagenomic binning, comparative biology and taxonomic classification.</title>
        <authorList>
            <person name="Goeker M."/>
        </authorList>
    </citation>
    <scope>NUCLEOTIDE SEQUENCE [LARGE SCALE GENOMIC DNA]</scope>
    <source>
        <strain evidence="7 8">DSM 21600</strain>
    </source>
</reference>
<accession>A0ABS4E1V8</accession>
<evidence type="ECO:0000313" key="8">
    <source>
        <dbReference type="Proteomes" id="UP000759443"/>
    </source>
</evidence>
<dbReference type="EMBL" id="JAGGJU010000009">
    <property type="protein sequence ID" value="MBP1851920.1"/>
    <property type="molecule type" value="Genomic_DNA"/>
</dbReference>
<dbReference type="Pfam" id="PF13844">
    <property type="entry name" value="Glyco_transf_41"/>
    <property type="match status" value="2"/>
</dbReference>
<keyword evidence="8" id="KW-1185">Reference proteome</keyword>
<evidence type="ECO:0000256" key="2">
    <source>
        <dbReference type="ARBA" id="ARBA00022679"/>
    </source>
</evidence>
<feature type="region of interest" description="Disordered" evidence="5">
    <location>
        <begin position="571"/>
        <end position="591"/>
    </location>
</feature>
<sequence length="591" mass="65655">MASALQTALKHYQSGQFAKALDLIRPLALEKNRPGIEVLLIAGQSCAKLQLSAEAADYFTQAADLKTAKEPMFRALAAEFRARADDSQTALTLARTAAKTLPFDAHTFRTFRSLLQETFTVDERRLEDQALLDRLKRGDSQYLAGEQHLDNISWCADESVNKSITYGLGSFGSLDKSRAARRSRPHRFQDKIRVGYLSNDFCDQHPTMHLFQGVLMSHDPERFDITLFCHTDKSVVAEDLGMRKRYPTIVPIGHLDDDKAAKLIRSHQIDILVDLKGATRGARMGLVNKGLAPIQVAYLGFPGSGVGIDCDYVVGDRFVLPDSSKPHYHEKFCRMPDSYQANDNLFRATPAVRSRSEIGLPEGRLVFSSFNASRKITWHTLDLWTQVLSAVKDSVLWLMLKTPLARQNLVAWMEREGIAAERLIFTSYVTSADHVARLGAADIALDSFPYNGHTTTSDALWAGVPVPTYYGSHFASRVSASLLHAVDLPELVADDPAGYVALTVRLAQNRLWREGIRQHLRDRRQHLPLFDTARFTRHLETGYAMMVERARAGLPADHITIPAMDTTGADSGAGAAPALPQGFLPRQRMAG</sequence>
<proteinExistence type="predicted"/>